<dbReference type="GO" id="GO:0008829">
    <property type="term" value="F:dCTP deaminase activity"/>
    <property type="evidence" value="ECO:0007669"/>
    <property type="project" value="InterPro"/>
</dbReference>
<dbReference type="NCBIfam" id="TIGR02274">
    <property type="entry name" value="dCTP_deam"/>
    <property type="match status" value="1"/>
</dbReference>
<sequence length="170" mass="19689">MILSGRKIQELQNDKIIITPFNEEQINPNSYNLRLHNQIGVYTDSVLDVKRKNEIKVFTIPQSGFLLEPHHLYLGRTVEYTATDFFVPMLEGRSSLGRLGLNIHVTAGFGDIGFSGYWTLEMHAIAPIWIYPGIDICQIYYHTIEGEYDLYRKKYSENNGLEASKMYMEF</sequence>
<evidence type="ECO:0000313" key="4">
    <source>
        <dbReference type="EMBL" id="EOU22142.1"/>
    </source>
</evidence>
<dbReference type="AlphaFoldDB" id="A0AAV3J2F8"/>
<dbReference type="EMBL" id="AHYV01000030">
    <property type="protein sequence ID" value="EOT42994.1"/>
    <property type="molecule type" value="Genomic_DNA"/>
</dbReference>
<proteinExistence type="predicted"/>
<keyword evidence="2" id="KW-0546">Nucleotide metabolism</keyword>
<dbReference type="GO" id="GO:0015949">
    <property type="term" value="P:nucleobase-containing small molecule interconversion"/>
    <property type="evidence" value="ECO:0007669"/>
    <property type="project" value="TreeGrafter"/>
</dbReference>
<name>A0AAV3J2F8_ENTAV</name>
<gene>
    <name evidence="4" type="ORF">I570_02344</name>
    <name evidence="3" type="ORF">OMU_02934</name>
</gene>
<dbReference type="Proteomes" id="UP000014104">
    <property type="component" value="Unassembled WGS sequence"/>
</dbReference>
<dbReference type="InterPro" id="IPR036157">
    <property type="entry name" value="dUTPase-like_sf"/>
</dbReference>
<dbReference type="EMBL" id="ASWL01000003">
    <property type="protein sequence ID" value="EOU22142.1"/>
    <property type="molecule type" value="Genomic_DNA"/>
</dbReference>
<evidence type="ECO:0000256" key="1">
    <source>
        <dbReference type="ARBA" id="ARBA00022801"/>
    </source>
</evidence>
<reference evidence="3 5" key="1">
    <citation type="submission" date="2013-03" db="EMBL/GenBank/DDBJ databases">
        <title>The Genome Sequence of Enterococcus avium ATCC_14025 (Illumina only assembly).</title>
        <authorList>
            <consortium name="The Broad Institute Genomics Platform"/>
            <consortium name="The Broad Institute Genome Sequencing Center for Infectious Disease"/>
            <person name="Earl A."/>
            <person name="Russ C."/>
            <person name="Gilmore M."/>
            <person name="Surin D."/>
            <person name="Walker B."/>
            <person name="Young S."/>
            <person name="Zeng Q."/>
            <person name="Gargeya S."/>
            <person name="Fitzgerald M."/>
            <person name="Haas B."/>
            <person name="Abouelleil A."/>
            <person name="Allen A.W."/>
            <person name="Alvarado L."/>
            <person name="Arachchi H.M."/>
            <person name="Berlin A.M."/>
            <person name="Chapman S.B."/>
            <person name="Gainer-Dewar J."/>
            <person name="Goldberg J."/>
            <person name="Griggs A."/>
            <person name="Gujja S."/>
            <person name="Hansen M."/>
            <person name="Howarth C."/>
            <person name="Imamovic A."/>
            <person name="Ireland A."/>
            <person name="Larimer J."/>
            <person name="McCowan C."/>
            <person name="Murphy C."/>
            <person name="Pearson M."/>
            <person name="Poon T.W."/>
            <person name="Priest M."/>
            <person name="Roberts A."/>
            <person name="Saif S."/>
            <person name="Shea T."/>
            <person name="Sisk P."/>
            <person name="Sykes S."/>
            <person name="Wortman J."/>
            <person name="Nusbaum C."/>
            <person name="Birren B."/>
        </authorList>
    </citation>
    <scope>NUCLEOTIDE SEQUENCE [LARGE SCALE GENOMIC DNA]</scope>
    <source>
        <strain evidence="3 5">ATCC 14025</strain>
    </source>
</reference>
<accession>A0AAV3J2F8</accession>
<dbReference type="CDD" id="cd07557">
    <property type="entry name" value="trimeric_dUTPase"/>
    <property type="match status" value="1"/>
</dbReference>
<protein>
    <submittedName>
        <fullName evidence="4">Deoxycytidine triphosphate deaminase</fullName>
    </submittedName>
</protein>
<dbReference type="InterPro" id="IPR033704">
    <property type="entry name" value="dUTPase_trimeric"/>
</dbReference>
<dbReference type="Pfam" id="PF22769">
    <property type="entry name" value="DCD"/>
    <property type="match status" value="1"/>
</dbReference>
<reference evidence="4 6" key="2">
    <citation type="submission" date="2013-03" db="EMBL/GenBank/DDBJ databases">
        <title>The Genome Sequence of Enterococcus avium ATCC_14025 (PacBio/Illumina hybrid assembly).</title>
        <authorList>
            <consortium name="The Broad Institute Genomics Platform"/>
            <consortium name="The Broad Institute Genome Sequencing Center for Infectious Disease"/>
            <person name="Earl A."/>
            <person name="Russ C."/>
            <person name="Gilmore M."/>
            <person name="Surin D."/>
            <person name="Walker B."/>
            <person name="Young S."/>
            <person name="Zeng Q."/>
            <person name="Gargeya S."/>
            <person name="Fitzgerald M."/>
            <person name="Haas B."/>
            <person name="Abouelleil A."/>
            <person name="Allen A.W."/>
            <person name="Alvarado L."/>
            <person name="Arachchi H.M."/>
            <person name="Berlin A.M."/>
            <person name="Chapman S.B."/>
            <person name="Gainer-Dewar J."/>
            <person name="Goldberg J."/>
            <person name="Griggs A."/>
            <person name="Gujja S."/>
            <person name="Hansen M."/>
            <person name="Howarth C."/>
            <person name="Imamovic A."/>
            <person name="Ireland A."/>
            <person name="Larimer J."/>
            <person name="McCowan C."/>
            <person name="Murphy C."/>
            <person name="Pearson M."/>
            <person name="Poon T.W."/>
            <person name="Priest M."/>
            <person name="Roberts A."/>
            <person name="Saif S."/>
            <person name="Shea T."/>
            <person name="Sisk P."/>
            <person name="Sykes S."/>
            <person name="Wortman J."/>
            <person name="Nusbaum C."/>
            <person name="Birren B."/>
        </authorList>
    </citation>
    <scope>NUCLEOTIDE SEQUENCE [LARGE SCALE GENOMIC DNA]</scope>
    <source>
        <strain evidence="4 6">ATCC 14025</strain>
    </source>
</reference>
<dbReference type="Proteomes" id="UP000014107">
    <property type="component" value="Unassembled WGS sequence"/>
</dbReference>
<keyword evidence="5" id="KW-1185">Reference proteome</keyword>
<evidence type="ECO:0000313" key="6">
    <source>
        <dbReference type="Proteomes" id="UP000014107"/>
    </source>
</evidence>
<dbReference type="InterPro" id="IPR011962">
    <property type="entry name" value="dCTP_deaminase"/>
</dbReference>
<organism evidence="4 6">
    <name type="scientific">Enterococcus avium ATCC 14025</name>
    <dbReference type="NCBI Taxonomy" id="1140002"/>
    <lineage>
        <taxon>Bacteria</taxon>
        <taxon>Bacillati</taxon>
        <taxon>Bacillota</taxon>
        <taxon>Bacilli</taxon>
        <taxon>Lactobacillales</taxon>
        <taxon>Enterococcaceae</taxon>
        <taxon>Enterococcus</taxon>
    </lineage>
</organism>
<dbReference type="GO" id="GO:0006229">
    <property type="term" value="P:dUTP biosynthetic process"/>
    <property type="evidence" value="ECO:0007669"/>
    <property type="project" value="InterPro"/>
</dbReference>
<comment type="caution">
    <text evidence="4">The sequence shown here is derived from an EMBL/GenBank/DDBJ whole genome shotgun (WGS) entry which is preliminary data.</text>
</comment>
<evidence type="ECO:0000313" key="5">
    <source>
        <dbReference type="Proteomes" id="UP000014104"/>
    </source>
</evidence>
<evidence type="ECO:0000313" key="3">
    <source>
        <dbReference type="EMBL" id="EOT42994.1"/>
    </source>
</evidence>
<dbReference type="RefSeq" id="WP_016180767.1">
    <property type="nucleotide sequence ID" value="NZ_KE136364.1"/>
</dbReference>
<keyword evidence="1" id="KW-0378">Hydrolase</keyword>
<dbReference type="PANTHER" id="PTHR42680:SF3">
    <property type="entry name" value="DCTP DEAMINASE"/>
    <property type="match status" value="1"/>
</dbReference>
<dbReference type="PANTHER" id="PTHR42680">
    <property type="entry name" value="DCTP DEAMINASE"/>
    <property type="match status" value="1"/>
</dbReference>
<dbReference type="Gene3D" id="2.70.40.10">
    <property type="match status" value="1"/>
</dbReference>
<evidence type="ECO:0000256" key="2">
    <source>
        <dbReference type="ARBA" id="ARBA00023080"/>
    </source>
</evidence>
<dbReference type="SUPFAM" id="SSF51283">
    <property type="entry name" value="dUTPase-like"/>
    <property type="match status" value="1"/>
</dbReference>